<evidence type="ECO:0000256" key="1">
    <source>
        <dbReference type="SAM" id="SignalP"/>
    </source>
</evidence>
<dbReference type="AlphaFoldDB" id="I2FRK1"/>
<name>I2FRK1_USTHO</name>
<accession>I2FRK1</accession>
<proteinExistence type="predicted"/>
<comment type="caution">
    <text evidence="2">The sequence shown here is derived from an EMBL/GenBank/DDBJ whole genome shotgun (WGS) entry which is preliminary data.</text>
</comment>
<evidence type="ECO:0000313" key="2">
    <source>
        <dbReference type="EMBL" id="CCF49544.1"/>
    </source>
</evidence>
<dbReference type="Proteomes" id="UP000006174">
    <property type="component" value="Unassembled WGS sequence"/>
</dbReference>
<sequence length="60" mass="6405">MASLLLHAVVSAFACVLHEKPSVCPGTSVQMLEKYQVAKLLAVQTSLLTFLTVAAETWAS</sequence>
<feature type="signal peptide" evidence="1">
    <location>
        <begin position="1"/>
        <end position="18"/>
    </location>
</feature>
<keyword evidence="3" id="KW-1185">Reference proteome</keyword>
<feature type="chain" id="PRO_5003658845" evidence="1">
    <location>
        <begin position="19"/>
        <end position="60"/>
    </location>
</feature>
<dbReference type="EMBL" id="CAGI01000146">
    <property type="protein sequence ID" value="CCF49544.1"/>
    <property type="molecule type" value="Genomic_DNA"/>
</dbReference>
<dbReference type="HOGENOM" id="CLU_2943579_0_0_1"/>
<reference evidence="2 3" key="1">
    <citation type="journal article" date="2012" name="Plant Cell">
        <title>Genome comparison of barley and maize smut fungi reveals targeted loss of RNA silencing components and species-specific presence of transposable elements.</title>
        <authorList>
            <person name="Laurie J.D."/>
            <person name="Ali S."/>
            <person name="Linning R."/>
            <person name="Mannhaupt G."/>
            <person name="Wong P."/>
            <person name="Gueldener U."/>
            <person name="Muensterkoetter M."/>
            <person name="Moore R."/>
            <person name="Kahmann R."/>
            <person name="Bakkeren G."/>
            <person name="Schirawski J."/>
        </authorList>
    </citation>
    <scope>NUCLEOTIDE SEQUENCE [LARGE SCALE GENOMIC DNA]</scope>
    <source>
        <strain evidence="3">Uh4875-4</strain>
    </source>
</reference>
<evidence type="ECO:0000313" key="3">
    <source>
        <dbReference type="Proteomes" id="UP000006174"/>
    </source>
</evidence>
<keyword evidence="1" id="KW-0732">Signal</keyword>
<gene>
    <name evidence="2" type="ORF">UHOR_03024</name>
</gene>
<organism evidence="2 3">
    <name type="scientific">Ustilago hordei</name>
    <name type="common">Barley covered smut fungus</name>
    <dbReference type="NCBI Taxonomy" id="120017"/>
    <lineage>
        <taxon>Eukaryota</taxon>
        <taxon>Fungi</taxon>
        <taxon>Dikarya</taxon>
        <taxon>Basidiomycota</taxon>
        <taxon>Ustilaginomycotina</taxon>
        <taxon>Ustilaginomycetes</taxon>
        <taxon>Ustilaginales</taxon>
        <taxon>Ustilaginaceae</taxon>
        <taxon>Ustilago</taxon>
    </lineage>
</organism>
<protein>
    <submittedName>
        <fullName evidence="2">Uncharacterized protein</fullName>
    </submittedName>
</protein>